<name>A0A3P3W5B1_9FLAO</name>
<evidence type="ECO:0000256" key="6">
    <source>
        <dbReference type="ARBA" id="ARBA00012487"/>
    </source>
</evidence>
<evidence type="ECO:0000256" key="11">
    <source>
        <dbReference type="ARBA" id="ARBA00022692"/>
    </source>
</evidence>
<evidence type="ECO:0000313" key="25">
    <source>
        <dbReference type="EMBL" id="RRJ90282.1"/>
    </source>
</evidence>
<keyword evidence="9" id="KW-0444">Lipid biosynthesis</keyword>
<keyword evidence="26" id="KW-1185">Reference proteome</keyword>
<evidence type="ECO:0000256" key="15">
    <source>
        <dbReference type="ARBA" id="ARBA00023136"/>
    </source>
</evidence>
<reference evidence="25 26" key="1">
    <citation type="submission" date="2018-11" db="EMBL/GenBank/DDBJ databases">
        <title>Flavobacterium sp. nov., YIM 102701-2 draft genome.</title>
        <authorList>
            <person name="Li G."/>
            <person name="Jiang Y."/>
        </authorList>
    </citation>
    <scope>NUCLEOTIDE SEQUENCE [LARGE SCALE GENOMIC DNA]</scope>
    <source>
        <strain evidence="25 26">YIM 102701-2</strain>
    </source>
</reference>
<organism evidence="25 26">
    <name type="scientific">Paenimyroides tangerinum</name>
    <dbReference type="NCBI Taxonomy" id="2488728"/>
    <lineage>
        <taxon>Bacteria</taxon>
        <taxon>Pseudomonadati</taxon>
        <taxon>Bacteroidota</taxon>
        <taxon>Flavobacteriia</taxon>
        <taxon>Flavobacteriales</taxon>
        <taxon>Flavobacteriaceae</taxon>
        <taxon>Paenimyroides</taxon>
    </lineage>
</organism>
<evidence type="ECO:0000256" key="19">
    <source>
        <dbReference type="ARBA" id="ARBA00031825"/>
    </source>
</evidence>
<feature type="transmembrane region" description="Helical" evidence="24">
    <location>
        <begin position="244"/>
        <end position="265"/>
    </location>
</feature>
<dbReference type="GO" id="GO:0005886">
    <property type="term" value="C:plasma membrane"/>
    <property type="evidence" value="ECO:0007669"/>
    <property type="project" value="UniProtKB-SubCell"/>
</dbReference>
<keyword evidence="12 25" id="KW-0548">Nucleotidyltransferase</keyword>
<dbReference type="PANTHER" id="PTHR46382">
    <property type="entry name" value="PHOSPHATIDATE CYTIDYLYLTRANSFERASE"/>
    <property type="match status" value="1"/>
</dbReference>
<evidence type="ECO:0000313" key="26">
    <source>
        <dbReference type="Proteomes" id="UP000275719"/>
    </source>
</evidence>
<feature type="transmembrane region" description="Helical" evidence="24">
    <location>
        <begin position="138"/>
        <end position="157"/>
    </location>
</feature>
<evidence type="ECO:0000256" key="18">
    <source>
        <dbReference type="ARBA" id="ARBA00029893"/>
    </source>
</evidence>
<dbReference type="GO" id="GO:0016024">
    <property type="term" value="P:CDP-diacylglycerol biosynthetic process"/>
    <property type="evidence" value="ECO:0007669"/>
    <property type="project" value="TreeGrafter"/>
</dbReference>
<keyword evidence="11 24" id="KW-0812">Transmembrane</keyword>
<dbReference type="Proteomes" id="UP000275719">
    <property type="component" value="Unassembled WGS sequence"/>
</dbReference>
<accession>A0A3P3W5B1</accession>
<evidence type="ECO:0000256" key="12">
    <source>
        <dbReference type="ARBA" id="ARBA00022695"/>
    </source>
</evidence>
<dbReference type="EMBL" id="RQVQ01000018">
    <property type="protein sequence ID" value="RRJ90282.1"/>
    <property type="molecule type" value="Genomic_DNA"/>
</dbReference>
<comment type="catalytic activity">
    <reaction evidence="1">
        <text>a 1,2-diacyl-sn-glycero-3-phosphate + CTP + H(+) = a CDP-1,2-diacyl-sn-glycerol + diphosphate</text>
        <dbReference type="Rhea" id="RHEA:16229"/>
        <dbReference type="ChEBI" id="CHEBI:15378"/>
        <dbReference type="ChEBI" id="CHEBI:33019"/>
        <dbReference type="ChEBI" id="CHEBI:37563"/>
        <dbReference type="ChEBI" id="CHEBI:58332"/>
        <dbReference type="ChEBI" id="CHEBI:58608"/>
        <dbReference type="EC" id="2.7.7.41"/>
    </reaction>
</comment>
<evidence type="ECO:0000256" key="9">
    <source>
        <dbReference type="ARBA" id="ARBA00022516"/>
    </source>
</evidence>
<comment type="caution">
    <text evidence="25">The sequence shown here is derived from an EMBL/GenBank/DDBJ whole genome shotgun (WGS) entry which is preliminary data.</text>
</comment>
<dbReference type="OrthoDB" id="9799199at2"/>
<feature type="transmembrane region" description="Helical" evidence="24">
    <location>
        <begin position="77"/>
        <end position="96"/>
    </location>
</feature>
<evidence type="ECO:0000256" key="20">
    <source>
        <dbReference type="ARBA" id="ARBA00032253"/>
    </source>
</evidence>
<comment type="pathway">
    <text evidence="3">Phospholipid metabolism; CDP-diacylglycerol biosynthesis; CDP-diacylglycerol from sn-glycerol 3-phosphate: step 3/3.</text>
</comment>
<evidence type="ECO:0000256" key="22">
    <source>
        <dbReference type="ARBA" id="ARBA00032743"/>
    </source>
</evidence>
<keyword evidence="15 24" id="KW-0472">Membrane</keyword>
<evidence type="ECO:0000256" key="24">
    <source>
        <dbReference type="SAM" id="Phobius"/>
    </source>
</evidence>
<evidence type="ECO:0000256" key="2">
    <source>
        <dbReference type="ARBA" id="ARBA00004651"/>
    </source>
</evidence>
<keyword evidence="10 25" id="KW-0808">Transferase</keyword>
<protein>
    <recommendedName>
        <fullName evidence="7">Phosphatidate cytidylyltransferase</fullName>
        <ecNumber evidence="6">2.7.7.41</ecNumber>
    </recommendedName>
    <alternativeName>
        <fullName evidence="20">CDP-DAG synthase</fullName>
    </alternativeName>
    <alternativeName>
        <fullName evidence="22">CDP-DG synthase</fullName>
    </alternativeName>
    <alternativeName>
        <fullName evidence="18">CDP-diacylglycerol synthase</fullName>
    </alternativeName>
    <alternativeName>
        <fullName evidence="21">CDP-diglyceride pyrophosphorylase</fullName>
    </alternativeName>
    <alternativeName>
        <fullName evidence="23">CDP-diglyceride synthase</fullName>
    </alternativeName>
    <alternativeName>
        <fullName evidence="19">CTP:phosphatidate cytidylyltransferase</fullName>
    </alternativeName>
</protein>
<feature type="transmembrane region" description="Helical" evidence="24">
    <location>
        <begin position="12"/>
        <end position="39"/>
    </location>
</feature>
<dbReference type="GO" id="GO:0004605">
    <property type="term" value="F:phosphatidate cytidylyltransferase activity"/>
    <property type="evidence" value="ECO:0007669"/>
    <property type="project" value="UniProtKB-EC"/>
</dbReference>
<evidence type="ECO:0000256" key="4">
    <source>
        <dbReference type="ARBA" id="ARBA00005189"/>
    </source>
</evidence>
<proteinExistence type="inferred from homology"/>
<evidence type="ECO:0000256" key="21">
    <source>
        <dbReference type="ARBA" id="ARBA00032396"/>
    </source>
</evidence>
<feature type="transmembrane region" description="Helical" evidence="24">
    <location>
        <begin position="178"/>
        <end position="198"/>
    </location>
</feature>
<comment type="subcellular location">
    <subcellularLocation>
        <location evidence="2">Cell membrane</location>
        <topology evidence="2">Multi-pass membrane protein</topology>
    </subcellularLocation>
</comment>
<keyword evidence="13 24" id="KW-1133">Transmembrane helix</keyword>
<keyword evidence="16" id="KW-0594">Phospholipid biosynthesis</keyword>
<evidence type="ECO:0000256" key="10">
    <source>
        <dbReference type="ARBA" id="ARBA00022679"/>
    </source>
</evidence>
<evidence type="ECO:0000256" key="8">
    <source>
        <dbReference type="ARBA" id="ARBA00022475"/>
    </source>
</evidence>
<keyword evidence="8" id="KW-1003">Cell membrane</keyword>
<dbReference type="RefSeq" id="WP_125019110.1">
    <property type="nucleotide sequence ID" value="NZ_RQVQ01000018.1"/>
</dbReference>
<evidence type="ECO:0000256" key="1">
    <source>
        <dbReference type="ARBA" id="ARBA00001698"/>
    </source>
</evidence>
<evidence type="ECO:0000256" key="3">
    <source>
        <dbReference type="ARBA" id="ARBA00005119"/>
    </source>
</evidence>
<dbReference type="AlphaFoldDB" id="A0A3P3W5B1"/>
<keyword evidence="14" id="KW-0443">Lipid metabolism</keyword>
<feature type="transmembrane region" description="Helical" evidence="24">
    <location>
        <begin position="108"/>
        <end position="126"/>
    </location>
</feature>
<evidence type="ECO:0000256" key="23">
    <source>
        <dbReference type="ARBA" id="ARBA00033406"/>
    </source>
</evidence>
<comment type="similarity">
    <text evidence="5">Belongs to the CDS family.</text>
</comment>
<evidence type="ECO:0000256" key="14">
    <source>
        <dbReference type="ARBA" id="ARBA00023098"/>
    </source>
</evidence>
<comment type="pathway">
    <text evidence="4">Lipid metabolism.</text>
</comment>
<evidence type="ECO:0000256" key="16">
    <source>
        <dbReference type="ARBA" id="ARBA00023209"/>
    </source>
</evidence>
<dbReference type="EC" id="2.7.7.41" evidence="6"/>
<feature type="transmembrane region" description="Helical" evidence="24">
    <location>
        <begin position="51"/>
        <end position="71"/>
    </location>
</feature>
<sequence length="266" mass="30517">MSETLTRSISGIVYIVLLIGATLYSNWSFDLLMLFFLFVGIYEFSKLYSTNLIGSILIGIFFTFPLINNTILFQNLIPYVLIFEIPFLIFLIFDLFKGDFKIYKNKVIKYLFLLGYVIFPFLILTQLPLIHKSYEPKIVIGMFILIWNNDTFAYICGKSFGKRKLFEKMSPKKTIEGFIGGLIFTLIASYILSIYFTFFDLKTWLLTAVLVSSLGTIGDLVESKFKRQANIKDSGSIMPGHGGILDRLDSVIFATPFLFLIYLILK</sequence>
<evidence type="ECO:0000256" key="17">
    <source>
        <dbReference type="ARBA" id="ARBA00023264"/>
    </source>
</evidence>
<evidence type="ECO:0000256" key="5">
    <source>
        <dbReference type="ARBA" id="ARBA00010185"/>
    </source>
</evidence>
<keyword evidence="17" id="KW-1208">Phospholipid metabolism</keyword>
<evidence type="ECO:0000256" key="13">
    <source>
        <dbReference type="ARBA" id="ARBA00022989"/>
    </source>
</evidence>
<evidence type="ECO:0000256" key="7">
    <source>
        <dbReference type="ARBA" id="ARBA00019373"/>
    </source>
</evidence>
<dbReference type="Pfam" id="PF01148">
    <property type="entry name" value="CTP_transf_1"/>
    <property type="match status" value="1"/>
</dbReference>
<dbReference type="PANTHER" id="PTHR46382:SF1">
    <property type="entry name" value="PHOSPHATIDATE CYTIDYLYLTRANSFERASE"/>
    <property type="match status" value="1"/>
</dbReference>
<gene>
    <name evidence="25" type="ORF">EG240_09235</name>
</gene>